<gene>
    <name evidence="1" type="ORF">HNR21_000854</name>
</gene>
<name>A0A7W3MUC9_9ACTN</name>
<organism evidence="1 2">
    <name type="scientific">Thermomonospora cellulosilytica</name>
    <dbReference type="NCBI Taxonomy" id="1411118"/>
    <lineage>
        <taxon>Bacteria</taxon>
        <taxon>Bacillati</taxon>
        <taxon>Actinomycetota</taxon>
        <taxon>Actinomycetes</taxon>
        <taxon>Streptosporangiales</taxon>
        <taxon>Thermomonosporaceae</taxon>
        <taxon>Thermomonospora</taxon>
    </lineage>
</organism>
<keyword evidence="2" id="KW-1185">Reference proteome</keyword>
<sequence length="103" mass="11233">MGSPEIEFRDKQIDKLSSALKNDVAPKFDNALKGIDGDGTIEGGDFSIVGTVAAMSYPIGLQYAFQDLATHKRQLEKYADDVATTAKQFRDSDRHSTVKPGPK</sequence>
<dbReference type="EMBL" id="JACJII010000001">
    <property type="protein sequence ID" value="MBA9001972.1"/>
    <property type="molecule type" value="Genomic_DNA"/>
</dbReference>
<dbReference type="Proteomes" id="UP000539313">
    <property type="component" value="Unassembled WGS sequence"/>
</dbReference>
<dbReference type="RefSeq" id="WP_182704138.1">
    <property type="nucleotide sequence ID" value="NZ_JACJII010000001.1"/>
</dbReference>
<accession>A0A7W3MUC9</accession>
<evidence type="ECO:0000313" key="2">
    <source>
        <dbReference type="Proteomes" id="UP000539313"/>
    </source>
</evidence>
<comment type="caution">
    <text evidence="1">The sequence shown here is derived from an EMBL/GenBank/DDBJ whole genome shotgun (WGS) entry which is preliminary data.</text>
</comment>
<evidence type="ECO:0000313" key="1">
    <source>
        <dbReference type="EMBL" id="MBA9001972.1"/>
    </source>
</evidence>
<dbReference type="AlphaFoldDB" id="A0A7W3MUC9"/>
<evidence type="ECO:0008006" key="3">
    <source>
        <dbReference type="Google" id="ProtNLM"/>
    </source>
</evidence>
<reference evidence="1 2" key="1">
    <citation type="submission" date="2020-08" db="EMBL/GenBank/DDBJ databases">
        <title>Sequencing the genomes of 1000 actinobacteria strains.</title>
        <authorList>
            <person name="Klenk H.-P."/>
        </authorList>
    </citation>
    <scope>NUCLEOTIDE SEQUENCE [LARGE SCALE GENOMIC DNA]</scope>
    <source>
        <strain evidence="1 2">DSM 45823</strain>
    </source>
</reference>
<proteinExistence type="predicted"/>
<protein>
    <recommendedName>
        <fullName evidence="3">Excreted virulence factor EspC (Type VII ESX diderm)</fullName>
    </recommendedName>
</protein>